<comment type="caution">
    <text evidence="1">The sequence shown here is derived from an EMBL/GenBank/DDBJ whole genome shotgun (WGS) entry which is preliminary data.</text>
</comment>
<dbReference type="AlphaFoldDB" id="E6QLS6"/>
<reference evidence="1" key="1">
    <citation type="submission" date="2009-10" db="EMBL/GenBank/DDBJ databases">
        <title>Diversity of trophic interactions inside an arsenic-rich microbial ecosystem.</title>
        <authorList>
            <person name="Bertin P.N."/>
            <person name="Heinrich-Salmeron A."/>
            <person name="Pelletier E."/>
            <person name="Goulhen-Chollet F."/>
            <person name="Arsene-Ploetze F."/>
            <person name="Gallien S."/>
            <person name="Calteau A."/>
            <person name="Vallenet D."/>
            <person name="Casiot C."/>
            <person name="Chane-Woon-Ming B."/>
            <person name="Giloteaux L."/>
            <person name="Barakat M."/>
            <person name="Bonnefoy V."/>
            <person name="Bruneel O."/>
            <person name="Chandler M."/>
            <person name="Cleiss J."/>
            <person name="Duran R."/>
            <person name="Elbaz-Poulichet F."/>
            <person name="Fonknechten N."/>
            <person name="Lauga B."/>
            <person name="Mornico D."/>
            <person name="Ortet P."/>
            <person name="Schaeffer C."/>
            <person name="Siguier P."/>
            <person name="Alexander Thil Smith A."/>
            <person name="Van Dorsselaer A."/>
            <person name="Weissenbach J."/>
            <person name="Medigue C."/>
            <person name="Le Paslier D."/>
        </authorList>
    </citation>
    <scope>NUCLEOTIDE SEQUENCE</scope>
</reference>
<proteinExistence type="predicted"/>
<evidence type="ECO:0000313" key="1">
    <source>
        <dbReference type="EMBL" id="CBI08197.1"/>
    </source>
</evidence>
<protein>
    <submittedName>
        <fullName evidence="1">Uncharacterized protein</fullName>
    </submittedName>
</protein>
<name>E6QLS6_9ZZZZ</name>
<accession>E6QLS6</accession>
<sequence length="130" mass="14010">MHTHKDGTLPNYPAIFVFGSNLAGRHGAGAAKIARSRFGAEFGVGQGRTGDAYAIATKNANLCTLTIDDVRYGVDCFLEYAKEHPDLRFFVTRVGCGLAGLADADIAPMFRGATDNCDFPEEWEGFLCAK</sequence>
<organism evidence="1">
    <name type="scientific">mine drainage metagenome</name>
    <dbReference type="NCBI Taxonomy" id="410659"/>
    <lineage>
        <taxon>unclassified sequences</taxon>
        <taxon>metagenomes</taxon>
        <taxon>ecological metagenomes</taxon>
    </lineage>
</organism>
<gene>
    <name evidence="1" type="ORF">CARN6_1639</name>
</gene>
<dbReference type="EMBL" id="CABQ01000191">
    <property type="protein sequence ID" value="CBI08197.1"/>
    <property type="molecule type" value="Genomic_DNA"/>
</dbReference>